<dbReference type="NCBIfam" id="TIGR01600">
    <property type="entry name" value="phage_tail_L"/>
    <property type="match status" value="1"/>
</dbReference>
<dbReference type="EMBL" id="LZEY01000023">
    <property type="protein sequence ID" value="OBU07756.1"/>
    <property type="molecule type" value="Genomic_DNA"/>
</dbReference>
<protein>
    <submittedName>
        <fullName evidence="1">Phage minor tail protein L</fullName>
    </submittedName>
</protein>
<evidence type="ECO:0000313" key="1">
    <source>
        <dbReference type="EMBL" id="OBU07756.1"/>
    </source>
</evidence>
<dbReference type="Proteomes" id="UP000092377">
    <property type="component" value="Unassembled WGS sequence"/>
</dbReference>
<keyword evidence="2" id="KW-1185">Reference proteome</keyword>
<accession>A0A1B8HF99</accession>
<dbReference type="RefSeq" id="WP_067402964.1">
    <property type="nucleotide sequence ID" value="NZ_LZEY01000023.1"/>
</dbReference>
<dbReference type="AlphaFoldDB" id="A0A1B8HF99"/>
<dbReference type="OrthoDB" id="5673400at2"/>
<proteinExistence type="predicted"/>
<dbReference type="InterPro" id="IPR006487">
    <property type="entry name" value="Phage_lambda_L"/>
</dbReference>
<reference evidence="2" key="1">
    <citation type="submission" date="2016-06" db="EMBL/GenBank/DDBJ databases">
        <authorList>
            <person name="Butler K."/>
        </authorList>
    </citation>
    <scope>NUCLEOTIDE SEQUENCE [LARGE SCALE GENOMIC DNA]</scope>
    <source>
        <strain evidence="2">GCSL-Mp20</strain>
    </source>
</reference>
<dbReference type="Pfam" id="PF05100">
    <property type="entry name" value="Phage_tail_L"/>
    <property type="match status" value="1"/>
</dbReference>
<dbReference type="GO" id="GO:0051536">
    <property type="term" value="F:iron-sulfur cluster binding"/>
    <property type="evidence" value="ECO:0007669"/>
    <property type="project" value="InterPro"/>
</dbReference>
<dbReference type="GO" id="GO:0046718">
    <property type="term" value="P:symbiont entry into host cell"/>
    <property type="evidence" value="ECO:0007669"/>
    <property type="project" value="InterPro"/>
</dbReference>
<evidence type="ECO:0000313" key="2">
    <source>
        <dbReference type="Proteomes" id="UP000092377"/>
    </source>
</evidence>
<sequence>MQNISPEMRIAVTELVSDPEIELFEIDLTHIGGIRYRFYNGMNGQRKPLVWQKQTYEPYPVSGDGFTYSGKGPSGRPTITLSNLFGLITGIVSQLDGAGGGYVIRRVIKARFLDEENFESGNPDADPSQEIISRWVIEQVTSLNSKTAAFLLAAPSETDGAMLPCRVILADVCPWGYRSAECGYSGPPVADEWGKPTSDPVKDKCGKRLPDCKLRNNQSRTGAFISTSRLGQ</sequence>
<organism evidence="1 2">
    <name type="scientific">Morganella psychrotolerans</name>
    <dbReference type="NCBI Taxonomy" id="368603"/>
    <lineage>
        <taxon>Bacteria</taxon>
        <taxon>Pseudomonadati</taxon>
        <taxon>Pseudomonadota</taxon>
        <taxon>Gammaproteobacteria</taxon>
        <taxon>Enterobacterales</taxon>
        <taxon>Morganellaceae</taxon>
        <taxon>Morganella</taxon>
    </lineage>
</organism>
<gene>
    <name evidence="1" type="ORF">AYY18_05910</name>
</gene>
<comment type="caution">
    <text evidence="1">The sequence shown here is derived from an EMBL/GenBank/DDBJ whole genome shotgun (WGS) entry which is preliminary data.</text>
</comment>
<dbReference type="GO" id="GO:0030430">
    <property type="term" value="C:host cell cytoplasm"/>
    <property type="evidence" value="ECO:0007669"/>
    <property type="project" value="InterPro"/>
</dbReference>
<name>A0A1B8HF99_9GAMM</name>